<evidence type="ECO:0000313" key="2">
    <source>
        <dbReference type="EMBL" id="SHO79945.1"/>
    </source>
</evidence>
<evidence type="ECO:0000256" key="1">
    <source>
        <dbReference type="SAM" id="MobiDB-lite"/>
    </source>
</evidence>
<dbReference type="OrthoDB" id="3363566at2759"/>
<feature type="compositionally biased region" description="Low complexity" evidence="1">
    <location>
        <begin position="246"/>
        <end position="262"/>
    </location>
</feature>
<accession>A0A1M8ABS8</accession>
<feature type="compositionally biased region" description="Basic and acidic residues" evidence="1">
    <location>
        <begin position="117"/>
        <end position="131"/>
    </location>
</feature>
<reference evidence="3" key="1">
    <citation type="journal article" date="2017" name="Nucleic Acids Res.">
        <title>Proteogenomics produces comprehensive and highly accurate protein-coding gene annotation in a complete genome assembly of Malassezia sympodialis.</title>
        <authorList>
            <person name="Zhu Y."/>
            <person name="Engstroem P.G."/>
            <person name="Tellgren-Roth C."/>
            <person name="Baudo C.D."/>
            <person name="Kennell J.C."/>
            <person name="Sun S."/>
            <person name="Billmyre R.B."/>
            <person name="Schroeder M.S."/>
            <person name="Andersson A."/>
            <person name="Holm T."/>
            <person name="Sigurgeirsson B."/>
            <person name="Wu G."/>
            <person name="Sankaranarayanan S.R."/>
            <person name="Siddharthan R."/>
            <person name="Sanyal K."/>
            <person name="Lundeberg J."/>
            <person name="Nystedt B."/>
            <person name="Boekhout T."/>
            <person name="Dawson T.L. Jr."/>
            <person name="Heitman J."/>
            <person name="Scheynius A."/>
            <person name="Lehtioe J."/>
        </authorList>
    </citation>
    <scope>NUCLEOTIDE SEQUENCE [LARGE SCALE GENOMIC DNA]</scope>
    <source>
        <strain evidence="3">ATCC 42132</strain>
    </source>
</reference>
<proteinExistence type="predicted"/>
<dbReference type="AlphaFoldDB" id="A0A1M8ABS8"/>
<feature type="region of interest" description="Disordered" evidence="1">
    <location>
        <begin position="238"/>
        <end position="264"/>
    </location>
</feature>
<feature type="region of interest" description="Disordered" evidence="1">
    <location>
        <begin position="117"/>
        <end position="216"/>
    </location>
</feature>
<feature type="compositionally biased region" description="Low complexity" evidence="1">
    <location>
        <begin position="170"/>
        <end position="179"/>
    </location>
</feature>
<dbReference type="OMA" id="WELCADY"/>
<feature type="compositionally biased region" description="Pro residues" evidence="1">
    <location>
        <begin position="205"/>
        <end position="215"/>
    </location>
</feature>
<gene>
    <name evidence="2" type="ORF">MSYG_4300</name>
</gene>
<protein>
    <submittedName>
        <fullName evidence="2">Uncharacterized protein</fullName>
    </submittedName>
</protein>
<feature type="compositionally biased region" description="Acidic residues" evidence="1">
    <location>
        <begin position="137"/>
        <end position="148"/>
    </location>
</feature>
<name>A0A1M8ABS8_MALS4</name>
<keyword evidence="3" id="KW-1185">Reference proteome</keyword>
<dbReference type="VEuPathDB" id="FungiDB:MSYG_4300"/>
<dbReference type="EMBL" id="LT671828">
    <property type="protein sequence ID" value="SHO79945.1"/>
    <property type="molecule type" value="Genomic_DNA"/>
</dbReference>
<evidence type="ECO:0000313" key="3">
    <source>
        <dbReference type="Proteomes" id="UP000186303"/>
    </source>
</evidence>
<feature type="region of interest" description="Disordered" evidence="1">
    <location>
        <begin position="346"/>
        <end position="365"/>
    </location>
</feature>
<organism evidence="2 3">
    <name type="scientific">Malassezia sympodialis (strain ATCC 42132)</name>
    <name type="common">Atopic eczema-associated yeast</name>
    <dbReference type="NCBI Taxonomy" id="1230383"/>
    <lineage>
        <taxon>Eukaryota</taxon>
        <taxon>Fungi</taxon>
        <taxon>Dikarya</taxon>
        <taxon>Basidiomycota</taxon>
        <taxon>Ustilaginomycotina</taxon>
        <taxon>Malasseziomycetes</taxon>
        <taxon>Malasseziales</taxon>
        <taxon>Malasseziaceae</taxon>
        <taxon>Malassezia</taxon>
    </lineage>
</organism>
<sequence>MRRQGSRIAYSDEDIHFILDLLESRPRPWNVSDIARTLARLRPAHTFYSYQFFLQQNLRERLNLVRRLEERKAQRGTGDAPTALPLHSRSAPPARSVTPSSLSSLDELYEEAQALDDHAEAADAVEERDVARAPPADESEEEEMDEEAVLAFEALHHSRTGPSPAKEATGAGASSAVGVQDDQMDEEPQDTEAGAQPLGDAHGPAPAPAPAPAPTAPAVEASMLEAPVSAHADEDALFEEPGEPGAPVARTAPPRRAPRVPVSQVHEEQLVDALVHELDASGMDAASVDTEAQLAAPIPADVLERVADACAPPRPTLAAWQTYAELHARTLWQTALDRWSLRATPEAPASPALSELEAPASPDGSERMVDAALAGDVHTPESQAIPPRYTPHSVRVGQRSGHHDAKVSARAHLERIPPEAPSPTIERHAAAVPTPPRRVMLAEERMARALYEARVWELCADYGLASPRQLVPFLLPVGGDVDRCRRRIERHMRQLAQRYEMDVATVIELLEAQHGDLKQLTTVLDIQRRGRTRRQSRALSAST</sequence>
<dbReference type="Proteomes" id="UP000186303">
    <property type="component" value="Chromosome 8"/>
</dbReference>
<feature type="region of interest" description="Disordered" evidence="1">
    <location>
        <begin position="72"/>
        <end position="102"/>
    </location>
</feature>